<dbReference type="Pfam" id="PF01454">
    <property type="entry name" value="MAGE"/>
    <property type="match status" value="1"/>
</dbReference>
<comment type="caution">
    <text evidence="3">The sequence shown here is derived from an EMBL/GenBank/DDBJ whole genome shotgun (WGS) entry which is preliminary data.</text>
</comment>
<evidence type="ECO:0000259" key="2">
    <source>
        <dbReference type="SMART" id="SM01373"/>
    </source>
</evidence>
<feature type="compositionally biased region" description="Low complexity" evidence="1">
    <location>
        <begin position="345"/>
        <end position="359"/>
    </location>
</feature>
<dbReference type="VEuPathDB" id="FungiDB:AAP_03959"/>
<dbReference type="InterPro" id="IPR041899">
    <property type="entry name" value="MAGE_WH2"/>
</dbReference>
<organism evidence="3 4">
    <name type="scientific">Ascosphaera apis ARSEF 7405</name>
    <dbReference type="NCBI Taxonomy" id="392613"/>
    <lineage>
        <taxon>Eukaryota</taxon>
        <taxon>Fungi</taxon>
        <taxon>Dikarya</taxon>
        <taxon>Ascomycota</taxon>
        <taxon>Pezizomycotina</taxon>
        <taxon>Eurotiomycetes</taxon>
        <taxon>Eurotiomycetidae</taxon>
        <taxon>Onygenales</taxon>
        <taxon>Ascosphaeraceae</taxon>
        <taxon>Ascosphaera</taxon>
    </lineage>
</organism>
<reference evidence="3 4" key="1">
    <citation type="journal article" date="2016" name="Genome Biol. Evol.">
        <title>Divergent and convergent evolution of fungal pathogenicity.</title>
        <authorList>
            <person name="Shang Y."/>
            <person name="Xiao G."/>
            <person name="Zheng P."/>
            <person name="Cen K."/>
            <person name="Zhan S."/>
            <person name="Wang C."/>
        </authorList>
    </citation>
    <scope>NUCLEOTIDE SEQUENCE [LARGE SCALE GENOMIC DNA]</scope>
    <source>
        <strain evidence="3 4">ARSEF 7405</strain>
    </source>
</reference>
<name>A0A167XF69_9EURO</name>
<feature type="region of interest" description="Disordered" evidence="1">
    <location>
        <begin position="287"/>
        <end position="318"/>
    </location>
</feature>
<dbReference type="InterPro" id="IPR041898">
    <property type="entry name" value="MAGE_WH1"/>
</dbReference>
<dbReference type="InterPro" id="IPR037445">
    <property type="entry name" value="MAGE"/>
</dbReference>
<sequence length="378" mass="42134">MPSATRRRTRNDFEADDQADYDHDNVAGPSARRQRTNEANEGESTLIDDEGEDQDHDATAIDMGDATVQKLVRFALSCEYARQPIRRSDISLKVFNDIGGPNNAGTGRNFRQVFAKAQKVLEEVFGMRMVELPVREKVTISQRRAAQKAERATTSTKTWVLTTTLPSKFRVPDIIQPSQAPTSITESSYIALYTVVISLITLSGGSISEERLERYFRRMGAEIHTPIDRTERVLQRMLKEGYIVKNRSVDSGEELIEYTVGPRGKVEVGLRGVAALTGEVYGYGADALERKPGDRSEDRGQGEDDETESSRTSKSDLTEFQARLRRSLGLAADEPIADPVDLAAANAEVAEQQATQNQARKSRRTSRRNADDWDGEEE</sequence>
<feature type="domain" description="MAGE" evidence="2">
    <location>
        <begin position="71"/>
        <end position="273"/>
    </location>
</feature>
<dbReference type="EMBL" id="AZGZ01000018">
    <property type="protein sequence ID" value="KZZ90009.1"/>
    <property type="molecule type" value="Genomic_DNA"/>
</dbReference>
<dbReference type="Proteomes" id="UP000242877">
    <property type="component" value="Unassembled WGS sequence"/>
</dbReference>
<accession>A0A167XF69</accession>
<keyword evidence="4" id="KW-1185">Reference proteome</keyword>
<dbReference type="GO" id="GO:0005634">
    <property type="term" value="C:nucleus"/>
    <property type="evidence" value="ECO:0007669"/>
    <property type="project" value="TreeGrafter"/>
</dbReference>
<evidence type="ECO:0000313" key="4">
    <source>
        <dbReference type="Proteomes" id="UP000242877"/>
    </source>
</evidence>
<gene>
    <name evidence="3" type="ORF">AAP_03959</name>
</gene>
<evidence type="ECO:0000256" key="1">
    <source>
        <dbReference type="SAM" id="MobiDB-lite"/>
    </source>
</evidence>
<feature type="region of interest" description="Disordered" evidence="1">
    <location>
        <begin position="345"/>
        <end position="378"/>
    </location>
</feature>
<proteinExistence type="predicted"/>
<dbReference type="Gene3D" id="1.10.10.1200">
    <property type="entry name" value="MAGE homology domain, winged helix WH1 motif"/>
    <property type="match status" value="1"/>
</dbReference>
<dbReference type="PANTHER" id="PTHR11736:SF14">
    <property type="entry name" value="NSE3 HOMOLOG, SMC5-SMC6 COMPLEX COMPONENT"/>
    <property type="match status" value="1"/>
</dbReference>
<evidence type="ECO:0000313" key="3">
    <source>
        <dbReference type="EMBL" id="KZZ90009.1"/>
    </source>
</evidence>
<feature type="region of interest" description="Disordered" evidence="1">
    <location>
        <begin position="1"/>
        <end position="57"/>
    </location>
</feature>
<dbReference type="SMART" id="SM01373">
    <property type="entry name" value="MAGE"/>
    <property type="match status" value="1"/>
</dbReference>
<feature type="compositionally biased region" description="Basic and acidic residues" evidence="1">
    <location>
        <begin position="287"/>
        <end position="317"/>
    </location>
</feature>
<dbReference type="OrthoDB" id="205198at2759"/>
<dbReference type="PANTHER" id="PTHR11736">
    <property type="entry name" value="MELANOMA-ASSOCIATED ANTIGEN MAGE ANTIGEN"/>
    <property type="match status" value="1"/>
</dbReference>
<dbReference type="Gene3D" id="1.10.10.1210">
    <property type="entry name" value="MAGE homology domain, winged helix WH2 motif"/>
    <property type="match status" value="1"/>
</dbReference>
<protein>
    <submittedName>
        <fullName evidence="3">MAGE protein</fullName>
    </submittedName>
</protein>
<dbReference type="GO" id="GO:0006281">
    <property type="term" value="P:DNA repair"/>
    <property type="evidence" value="ECO:0007669"/>
    <property type="project" value="TreeGrafter"/>
</dbReference>
<feature type="compositionally biased region" description="Acidic residues" evidence="1">
    <location>
        <begin position="46"/>
        <end position="55"/>
    </location>
</feature>
<dbReference type="AlphaFoldDB" id="A0A167XF69"/>
<dbReference type="InterPro" id="IPR002190">
    <property type="entry name" value="MHD_dom"/>
</dbReference>